<feature type="domain" description="Reductase C-terminal" evidence="6">
    <location>
        <begin position="316"/>
        <end position="393"/>
    </location>
</feature>
<dbReference type="RefSeq" id="WP_106160588.1">
    <property type="nucleotide sequence ID" value="NZ_PVTT01000002.1"/>
</dbReference>
<dbReference type="InterPro" id="IPR036188">
    <property type="entry name" value="FAD/NAD-bd_sf"/>
</dbReference>
<feature type="domain" description="FAD/NAD(P)-binding" evidence="5">
    <location>
        <begin position="2"/>
        <end position="297"/>
    </location>
</feature>
<dbReference type="PRINTS" id="PR00368">
    <property type="entry name" value="FADPNR"/>
</dbReference>
<evidence type="ECO:0000256" key="3">
    <source>
        <dbReference type="ARBA" id="ARBA00022827"/>
    </source>
</evidence>
<dbReference type="GO" id="GO:0051213">
    <property type="term" value="F:dioxygenase activity"/>
    <property type="evidence" value="ECO:0007669"/>
    <property type="project" value="UniProtKB-KW"/>
</dbReference>
<keyword evidence="3" id="KW-0274">FAD</keyword>
<evidence type="ECO:0000313" key="8">
    <source>
        <dbReference type="Proteomes" id="UP000238801"/>
    </source>
</evidence>
<evidence type="ECO:0000313" key="7">
    <source>
        <dbReference type="EMBL" id="PRY92938.1"/>
    </source>
</evidence>
<dbReference type="PANTHER" id="PTHR43557:SF2">
    <property type="entry name" value="RIESKE DOMAIN-CONTAINING PROTEIN-RELATED"/>
    <property type="match status" value="1"/>
</dbReference>
<dbReference type="Pfam" id="PF07992">
    <property type="entry name" value="Pyr_redox_2"/>
    <property type="match status" value="1"/>
</dbReference>
<evidence type="ECO:0000259" key="6">
    <source>
        <dbReference type="Pfam" id="PF14759"/>
    </source>
</evidence>
<organism evidence="7 8">
    <name type="scientific">Hasllibacter halocynthiae</name>
    <dbReference type="NCBI Taxonomy" id="595589"/>
    <lineage>
        <taxon>Bacteria</taxon>
        <taxon>Pseudomonadati</taxon>
        <taxon>Pseudomonadota</taxon>
        <taxon>Alphaproteobacteria</taxon>
        <taxon>Rhodobacterales</taxon>
        <taxon>Roseobacteraceae</taxon>
        <taxon>Hasllibacter</taxon>
    </lineage>
</organism>
<sequence length="398" mass="41757">MSTLIVGAGQAGLALAARLRAGGETGPITLVGEEGDPPYQRPPLSKAYLTGATTRERLWLRPREWYAGNGIDLRLGTRVTAVSPAERTVTAGGEHLGWDRLALCTGAIPRRLPANRGGDLEGVFTLRTLADADAMRPFVREGGHAVVVGGGYIGLEAAAVCRQAGMKVTVLEAAARILGRVAAPETADWFRALHRANGVTVREGTALDRLEGEGAVSGAVLADGTEIPATLVVCGIGIVPDAALAATAGLMTEDGIDVDARGRTALEGVWAAGDCARLPWRGRRVRLESVQNAIDQAEAVAGDMLGIGADYDPVPWFWSDQYDAKLQIAGLSAGHDAVHVRQAGGARSHWYYRDGVLIAVDAMNAPRDYMIGKRLLEAGRSPGPEALGAEDLKPLLGA</sequence>
<keyword evidence="8" id="KW-1185">Reference proteome</keyword>
<dbReference type="InterPro" id="IPR028202">
    <property type="entry name" value="Reductase_C"/>
</dbReference>
<keyword evidence="2" id="KW-0285">Flavoprotein</keyword>
<dbReference type="EMBL" id="PVTT01000002">
    <property type="protein sequence ID" value="PRY92938.1"/>
    <property type="molecule type" value="Genomic_DNA"/>
</dbReference>
<comment type="cofactor">
    <cofactor evidence="1">
        <name>FAD</name>
        <dbReference type="ChEBI" id="CHEBI:57692"/>
    </cofactor>
</comment>
<dbReference type="Gene3D" id="3.30.390.30">
    <property type="match status" value="1"/>
</dbReference>
<dbReference type="OrthoDB" id="7809559at2"/>
<dbReference type="Proteomes" id="UP000238801">
    <property type="component" value="Unassembled WGS sequence"/>
</dbReference>
<proteinExistence type="predicted"/>
<dbReference type="InterPro" id="IPR050446">
    <property type="entry name" value="FAD-oxidoreductase/Apoptosis"/>
</dbReference>
<dbReference type="PRINTS" id="PR00411">
    <property type="entry name" value="PNDRDTASEI"/>
</dbReference>
<dbReference type="Pfam" id="PF14759">
    <property type="entry name" value="Reductase_C"/>
    <property type="match status" value="1"/>
</dbReference>
<keyword evidence="4" id="KW-0560">Oxidoreductase</keyword>
<evidence type="ECO:0000256" key="4">
    <source>
        <dbReference type="ARBA" id="ARBA00023002"/>
    </source>
</evidence>
<comment type="caution">
    <text evidence="7">The sequence shown here is derived from an EMBL/GenBank/DDBJ whole genome shotgun (WGS) entry which is preliminary data.</text>
</comment>
<accession>A0A2T0X1W7</accession>
<keyword evidence="7" id="KW-0223">Dioxygenase</keyword>
<dbReference type="Gene3D" id="3.50.50.60">
    <property type="entry name" value="FAD/NAD(P)-binding domain"/>
    <property type="match status" value="2"/>
</dbReference>
<dbReference type="SUPFAM" id="SSF55424">
    <property type="entry name" value="FAD/NAD-linked reductases, dimerisation (C-terminal) domain"/>
    <property type="match status" value="1"/>
</dbReference>
<evidence type="ECO:0000259" key="5">
    <source>
        <dbReference type="Pfam" id="PF07992"/>
    </source>
</evidence>
<reference evidence="7 8" key="1">
    <citation type="submission" date="2018-03" db="EMBL/GenBank/DDBJ databases">
        <title>Genomic Encyclopedia of Archaeal and Bacterial Type Strains, Phase II (KMG-II): from individual species to whole genera.</title>
        <authorList>
            <person name="Goeker M."/>
        </authorList>
    </citation>
    <scope>NUCLEOTIDE SEQUENCE [LARGE SCALE GENOMIC DNA]</scope>
    <source>
        <strain evidence="7 8">DSM 29318</strain>
    </source>
</reference>
<gene>
    <name evidence="7" type="ORF">BCF33_1801</name>
</gene>
<name>A0A2T0X1W7_9RHOB</name>
<protein>
    <submittedName>
        <fullName evidence="7">3-phenylpropionate/trans-cinnamate dioxygenase ferredoxin reductase subunit</fullName>
    </submittedName>
</protein>
<evidence type="ECO:0000256" key="1">
    <source>
        <dbReference type="ARBA" id="ARBA00001974"/>
    </source>
</evidence>
<dbReference type="GO" id="GO:0016651">
    <property type="term" value="F:oxidoreductase activity, acting on NAD(P)H"/>
    <property type="evidence" value="ECO:0007669"/>
    <property type="project" value="TreeGrafter"/>
</dbReference>
<dbReference type="AlphaFoldDB" id="A0A2T0X1W7"/>
<evidence type="ECO:0000256" key="2">
    <source>
        <dbReference type="ARBA" id="ARBA00022630"/>
    </source>
</evidence>
<dbReference type="GO" id="GO:0005737">
    <property type="term" value="C:cytoplasm"/>
    <property type="evidence" value="ECO:0007669"/>
    <property type="project" value="TreeGrafter"/>
</dbReference>
<dbReference type="InterPro" id="IPR016156">
    <property type="entry name" value="FAD/NAD-linked_Rdtase_dimer_sf"/>
</dbReference>
<dbReference type="InterPro" id="IPR023753">
    <property type="entry name" value="FAD/NAD-binding_dom"/>
</dbReference>
<dbReference type="SUPFAM" id="SSF51905">
    <property type="entry name" value="FAD/NAD(P)-binding domain"/>
    <property type="match status" value="2"/>
</dbReference>
<dbReference type="PANTHER" id="PTHR43557">
    <property type="entry name" value="APOPTOSIS-INDUCING FACTOR 1"/>
    <property type="match status" value="1"/>
</dbReference>